<evidence type="ECO:0000256" key="10">
    <source>
        <dbReference type="SAM" id="SignalP"/>
    </source>
</evidence>
<evidence type="ECO:0000256" key="7">
    <source>
        <dbReference type="ARBA" id="ARBA00023136"/>
    </source>
</evidence>
<feature type="transmembrane region" description="Helical" evidence="9">
    <location>
        <begin position="60"/>
        <end position="79"/>
    </location>
</feature>
<keyword evidence="3 9" id="KW-0812">Transmembrane</keyword>
<sequence length="277" mass="30817">MLLTVYFFVLGVFALTHILEPLVEHFIPAGLVPFSEYHIRFTKKGKPDQPTPEEIVDVKFSNVTLGCMATSTVVGIWYLKQKHWIANNVLGLAFAMNGVEILQINSVITGCILLGGLFIYDVFWVFGTNVMVTVAKSFEAPVKLVFPQDLFEKGLSADNFAMLGLGDIVIPGIFIALLLRFDHSLKGGSRTYFYATFLAYFLGLLTTVYVMHAFKHAQPALLYLVPACLGTPFLVALFKGELGPLLHYKDHHGEAKTDEQVKKDDEPEAVELAKKNE</sequence>
<dbReference type="Pfam" id="PF04258">
    <property type="entry name" value="Peptidase_A22B"/>
    <property type="match status" value="1"/>
</dbReference>
<proteinExistence type="inferred from homology"/>
<feature type="transmembrane region" description="Helical" evidence="9">
    <location>
        <begin position="91"/>
        <end position="120"/>
    </location>
</feature>
<accession>A0A7R8ZSR8</accession>
<dbReference type="PANTHER" id="PTHR12174">
    <property type="entry name" value="SIGNAL PEPTIDE PEPTIDASE"/>
    <property type="match status" value="1"/>
</dbReference>
<dbReference type="GO" id="GO:0098553">
    <property type="term" value="C:lumenal side of endoplasmic reticulum membrane"/>
    <property type="evidence" value="ECO:0007669"/>
    <property type="project" value="TreeGrafter"/>
</dbReference>
<dbReference type="EMBL" id="OB662622">
    <property type="protein sequence ID" value="CAD7230336.1"/>
    <property type="molecule type" value="Genomic_DNA"/>
</dbReference>
<protein>
    <submittedName>
        <fullName evidence="11">Uncharacterized protein</fullName>
    </submittedName>
</protein>
<dbReference type="GO" id="GO:0006465">
    <property type="term" value="P:signal peptide processing"/>
    <property type="evidence" value="ECO:0007669"/>
    <property type="project" value="TreeGrafter"/>
</dbReference>
<keyword evidence="4" id="KW-0378">Hydrolase</keyword>
<dbReference type="InterPro" id="IPR007369">
    <property type="entry name" value="Peptidase_A22B_SPP"/>
</dbReference>
<dbReference type="GO" id="GO:0098554">
    <property type="term" value="C:cytoplasmic side of endoplasmic reticulum membrane"/>
    <property type="evidence" value="ECO:0007669"/>
    <property type="project" value="TreeGrafter"/>
</dbReference>
<evidence type="ECO:0000256" key="3">
    <source>
        <dbReference type="ARBA" id="ARBA00022692"/>
    </source>
</evidence>
<evidence type="ECO:0000256" key="1">
    <source>
        <dbReference type="ARBA" id="ARBA00004477"/>
    </source>
</evidence>
<evidence type="ECO:0000256" key="6">
    <source>
        <dbReference type="ARBA" id="ARBA00022989"/>
    </source>
</evidence>
<feature type="transmembrane region" description="Helical" evidence="9">
    <location>
        <begin position="220"/>
        <end position="238"/>
    </location>
</feature>
<feature type="chain" id="PRO_5045152989" evidence="10">
    <location>
        <begin position="19"/>
        <end position="277"/>
    </location>
</feature>
<comment type="subcellular location">
    <subcellularLocation>
        <location evidence="1">Endoplasmic reticulum membrane</location>
        <topology evidence="1">Multi-pass membrane protein</topology>
    </subcellularLocation>
</comment>
<keyword evidence="7 9" id="KW-0472">Membrane</keyword>
<dbReference type="InterPro" id="IPR006639">
    <property type="entry name" value="Preselin/SPP"/>
</dbReference>
<feature type="transmembrane region" description="Helical" evidence="9">
    <location>
        <begin position="191"/>
        <end position="214"/>
    </location>
</feature>
<dbReference type="PANTHER" id="PTHR12174:SF23">
    <property type="entry name" value="MINOR HISTOCOMPATIBILITY ANTIGEN H13"/>
    <property type="match status" value="1"/>
</dbReference>
<name>A0A7R8ZSR8_9CRUS</name>
<evidence type="ECO:0000256" key="4">
    <source>
        <dbReference type="ARBA" id="ARBA00022801"/>
    </source>
</evidence>
<dbReference type="OrthoDB" id="29661at2759"/>
<dbReference type="GO" id="GO:0042500">
    <property type="term" value="F:aspartic endopeptidase activity, intramembrane cleaving"/>
    <property type="evidence" value="ECO:0007669"/>
    <property type="project" value="InterPro"/>
</dbReference>
<comment type="similarity">
    <text evidence="2">Belongs to the peptidase A22B family.</text>
</comment>
<evidence type="ECO:0000256" key="8">
    <source>
        <dbReference type="SAM" id="MobiDB-lite"/>
    </source>
</evidence>
<evidence type="ECO:0000256" key="5">
    <source>
        <dbReference type="ARBA" id="ARBA00022824"/>
    </source>
</evidence>
<reference evidence="11" key="1">
    <citation type="submission" date="2020-11" db="EMBL/GenBank/DDBJ databases">
        <authorList>
            <person name="Tran Van P."/>
        </authorList>
    </citation>
    <scope>NUCLEOTIDE SEQUENCE</scope>
</reference>
<organism evidence="11">
    <name type="scientific">Cyprideis torosa</name>
    <dbReference type="NCBI Taxonomy" id="163714"/>
    <lineage>
        <taxon>Eukaryota</taxon>
        <taxon>Metazoa</taxon>
        <taxon>Ecdysozoa</taxon>
        <taxon>Arthropoda</taxon>
        <taxon>Crustacea</taxon>
        <taxon>Oligostraca</taxon>
        <taxon>Ostracoda</taxon>
        <taxon>Podocopa</taxon>
        <taxon>Podocopida</taxon>
        <taxon>Cytherocopina</taxon>
        <taxon>Cytheroidea</taxon>
        <taxon>Cytherideidae</taxon>
        <taxon>Cyprideis</taxon>
    </lineage>
</organism>
<keyword evidence="6 9" id="KW-1133">Transmembrane helix</keyword>
<feature type="region of interest" description="Disordered" evidence="8">
    <location>
        <begin position="254"/>
        <end position="277"/>
    </location>
</feature>
<feature type="transmembrane region" description="Helical" evidence="9">
    <location>
        <begin position="160"/>
        <end position="179"/>
    </location>
</feature>
<evidence type="ECO:0000256" key="9">
    <source>
        <dbReference type="SAM" id="Phobius"/>
    </source>
</evidence>
<gene>
    <name evidence="11" type="ORF">CTOB1V02_LOCUS8197</name>
</gene>
<feature type="signal peptide" evidence="10">
    <location>
        <begin position="1"/>
        <end position="18"/>
    </location>
</feature>
<evidence type="ECO:0000256" key="2">
    <source>
        <dbReference type="ARBA" id="ARBA00006859"/>
    </source>
</evidence>
<evidence type="ECO:0000313" key="11">
    <source>
        <dbReference type="EMBL" id="CAD7230336.1"/>
    </source>
</evidence>
<dbReference type="SMART" id="SM00730">
    <property type="entry name" value="PSN"/>
    <property type="match status" value="1"/>
</dbReference>
<dbReference type="AlphaFoldDB" id="A0A7R8ZSR8"/>
<keyword evidence="5" id="KW-0256">Endoplasmic reticulum</keyword>
<keyword evidence="10" id="KW-0732">Signal</keyword>
<dbReference type="GO" id="GO:0033619">
    <property type="term" value="P:membrane protein proteolysis"/>
    <property type="evidence" value="ECO:0007669"/>
    <property type="project" value="TreeGrafter"/>
</dbReference>